<dbReference type="Gene3D" id="3.40.800.10">
    <property type="entry name" value="Ureohydrolase domain"/>
    <property type="match status" value="1"/>
</dbReference>
<dbReference type="InterPro" id="IPR006035">
    <property type="entry name" value="Ureohydrolase"/>
</dbReference>
<organism evidence="5 6">
    <name type="scientific">Desmophyllum pertusum</name>
    <dbReference type="NCBI Taxonomy" id="174260"/>
    <lineage>
        <taxon>Eukaryota</taxon>
        <taxon>Metazoa</taxon>
        <taxon>Cnidaria</taxon>
        <taxon>Anthozoa</taxon>
        <taxon>Hexacorallia</taxon>
        <taxon>Scleractinia</taxon>
        <taxon>Caryophylliina</taxon>
        <taxon>Caryophylliidae</taxon>
        <taxon>Desmophyllum</taxon>
    </lineage>
</organism>
<dbReference type="AlphaFoldDB" id="A0A9X0CYS4"/>
<proteinExistence type="inferred from homology"/>
<dbReference type="GO" id="GO:0033389">
    <property type="term" value="P:putrescine biosynthetic process from arginine, via agmatine"/>
    <property type="evidence" value="ECO:0007669"/>
    <property type="project" value="TreeGrafter"/>
</dbReference>
<dbReference type="GO" id="GO:0046872">
    <property type="term" value="F:metal ion binding"/>
    <property type="evidence" value="ECO:0007669"/>
    <property type="project" value="UniProtKB-KW"/>
</dbReference>
<dbReference type="InterPro" id="IPR020855">
    <property type="entry name" value="Ureohydrolase_Mn_BS"/>
</dbReference>
<name>A0A9X0CYS4_9CNID</name>
<comment type="similarity">
    <text evidence="1">Belongs to the arginase family. Agmatinase subfamily.</text>
</comment>
<dbReference type="Pfam" id="PF00491">
    <property type="entry name" value="Arginase"/>
    <property type="match status" value="1"/>
</dbReference>
<evidence type="ECO:0000256" key="2">
    <source>
        <dbReference type="ARBA" id="ARBA00022723"/>
    </source>
</evidence>
<reference evidence="5" key="1">
    <citation type="submission" date="2023-01" db="EMBL/GenBank/DDBJ databases">
        <title>Genome assembly of the deep-sea coral Lophelia pertusa.</title>
        <authorList>
            <person name="Herrera S."/>
            <person name="Cordes E."/>
        </authorList>
    </citation>
    <scope>NUCLEOTIDE SEQUENCE</scope>
    <source>
        <strain evidence="5">USNM1676648</strain>
        <tissue evidence="5">Polyp</tissue>
    </source>
</reference>
<evidence type="ECO:0000313" key="6">
    <source>
        <dbReference type="Proteomes" id="UP001163046"/>
    </source>
</evidence>
<gene>
    <name evidence="5" type="ORF">OS493_008948</name>
</gene>
<accession>A0A9X0CYS4</accession>
<keyword evidence="2" id="KW-0479">Metal-binding</keyword>
<keyword evidence="3 4" id="KW-0378">Hydrolase</keyword>
<dbReference type="GO" id="GO:0008783">
    <property type="term" value="F:agmatinase activity"/>
    <property type="evidence" value="ECO:0007669"/>
    <property type="project" value="TreeGrafter"/>
</dbReference>
<dbReference type="EMBL" id="MU826353">
    <property type="protein sequence ID" value="KAJ7380486.1"/>
    <property type="molecule type" value="Genomic_DNA"/>
</dbReference>
<evidence type="ECO:0000256" key="1">
    <source>
        <dbReference type="ARBA" id="ARBA00009227"/>
    </source>
</evidence>
<evidence type="ECO:0000256" key="3">
    <source>
        <dbReference type="ARBA" id="ARBA00022801"/>
    </source>
</evidence>
<dbReference type="PROSITE" id="PS01053">
    <property type="entry name" value="ARGINASE_1"/>
    <property type="match status" value="1"/>
</dbReference>
<protein>
    <recommendedName>
        <fullName evidence="7">Agmatinase</fullName>
    </recommendedName>
</protein>
<evidence type="ECO:0000313" key="5">
    <source>
        <dbReference type="EMBL" id="KAJ7380486.1"/>
    </source>
</evidence>
<evidence type="ECO:0000256" key="4">
    <source>
        <dbReference type="RuleBase" id="RU003684"/>
    </source>
</evidence>
<dbReference type="OrthoDB" id="9992747at2759"/>
<comment type="caution">
    <text evidence="5">The sequence shown here is derived from an EMBL/GenBank/DDBJ whole genome shotgun (WGS) entry which is preliminary data.</text>
</comment>
<dbReference type="PANTHER" id="PTHR11358:SF26">
    <property type="entry name" value="GUANIDINO ACID HYDROLASE, MITOCHONDRIAL"/>
    <property type="match status" value="1"/>
</dbReference>
<evidence type="ECO:0008006" key="7">
    <source>
        <dbReference type="Google" id="ProtNLM"/>
    </source>
</evidence>
<sequence>MGGDHTITYPILKAIKDKYGPVGLLQLDAHPDTSDTTFGEKITNATPFRRAVEEGLLDCERVVQIGLRGTGNTPTDYEFGRNHGFKIVPAMHCWYKSMEPLMAQVREVMGDAPVYITFDIDAIDPGYAPGTGTHEVGGLTSFQALEIIRGCRGMNIIGGDLVEVSPWFDVHEATSILAANLLYEMMCVLPGVIYKDVPTSDFQF</sequence>
<dbReference type="PROSITE" id="PS51409">
    <property type="entry name" value="ARGINASE_2"/>
    <property type="match status" value="1"/>
</dbReference>
<dbReference type="Proteomes" id="UP001163046">
    <property type="component" value="Unassembled WGS sequence"/>
</dbReference>
<dbReference type="InterPro" id="IPR023696">
    <property type="entry name" value="Ureohydrolase_dom_sf"/>
</dbReference>
<dbReference type="PANTHER" id="PTHR11358">
    <property type="entry name" value="ARGINASE/AGMATINASE"/>
    <property type="match status" value="1"/>
</dbReference>
<keyword evidence="6" id="KW-1185">Reference proteome</keyword>
<dbReference type="PRINTS" id="PR00116">
    <property type="entry name" value="ARGINASE"/>
</dbReference>
<dbReference type="SUPFAM" id="SSF52768">
    <property type="entry name" value="Arginase/deacetylase"/>
    <property type="match status" value="1"/>
</dbReference>